<organism evidence="2 3">
    <name type="scientific">Methanothermobacter defluvii</name>
    <dbReference type="NCBI Taxonomy" id="49339"/>
    <lineage>
        <taxon>Archaea</taxon>
        <taxon>Methanobacteriati</taxon>
        <taxon>Methanobacteriota</taxon>
        <taxon>Methanomada group</taxon>
        <taxon>Methanobacteria</taxon>
        <taxon>Methanobacteriales</taxon>
        <taxon>Methanobacteriaceae</taxon>
        <taxon>Methanothermobacter</taxon>
    </lineage>
</organism>
<dbReference type="PIRSF" id="PIRSF004954">
    <property type="entry name" value="Radical_SAM"/>
    <property type="match status" value="1"/>
</dbReference>
<name>A0A371NCH2_9EURY</name>
<comment type="caution">
    <text evidence="2">The sequence shown here is derived from an EMBL/GenBank/DDBJ whole genome shotgun (WGS) entry which is preliminary data.</text>
</comment>
<gene>
    <name evidence="2" type="ORF">C7452_1160</name>
</gene>
<dbReference type="SFLD" id="SFLDS00029">
    <property type="entry name" value="Radical_SAM"/>
    <property type="match status" value="1"/>
</dbReference>
<dbReference type="Proteomes" id="UP000256864">
    <property type="component" value="Unassembled WGS sequence"/>
</dbReference>
<sequence length="355" mass="40876">MMDRLTFKSRKRALKRIKRRSLSELAASWVQDDLLYSGRGRALFMILPTMGCSWALSESGGCNMCSYISDSFLEPVKSTEITEIFDEIMSRHEFDDRMAVKIFTSGSFLNPEEFPEDARTHILERLSRIDAVEEIIFESRPEYIEENVLRECCELVPDKIIEVSIGLETCDEKTRLLKINKGFTGSEFERGIGIISGLKDEFMLKSKAYILVKPVMVSEKRAIDEAISTAVYAEKTGVDRVSFCPSTVHRGTIMEDLWRRGSYRPPWIWSLVEIINRTRETVSIPSIMDTSGFGTSRGPYNCRKCNRDLKKLIIKSNLEQEMVPPYECECRERWSAELKFSELTGSTDIRYEDYS</sequence>
<dbReference type="GO" id="GO:0003824">
    <property type="term" value="F:catalytic activity"/>
    <property type="evidence" value="ECO:0007669"/>
    <property type="project" value="InterPro"/>
</dbReference>
<dbReference type="NCBIfam" id="TIGR01210">
    <property type="entry name" value="archaeosine biosynthesis radical SAM protein RaSEA"/>
    <property type="match status" value="1"/>
</dbReference>
<dbReference type="SMART" id="SM00729">
    <property type="entry name" value="Elp3"/>
    <property type="match status" value="1"/>
</dbReference>
<dbReference type="SUPFAM" id="SSF102114">
    <property type="entry name" value="Radical SAM enzymes"/>
    <property type="match status" value="1"/>
</dbReference>
<evidence type="ECO:0000313" key="3">
    <source>
        <dbReference type="Proteomes" id="UP000256864"/>
    </source>
</evidence>
<feature type="domain" description="Elp3/MiaA/NifB-like radical SAM core" evidence="1">
    <location>
        <begin position="42"/>
        <end position="277"/>
    </location>
</feature>
<evidence type="ECO:0000259" key="1">
    <source>
        <dbReference type="SMART" id="SM00729"/>
    </source>
</evidence>
<evidence type="ECO:0000313" key="2">
    <source>
        <dbReference type="EMBL" id="REE26204.1"/>
    </source>
</evidence>
<reference evidence="2 3" key="1">
    <citation type="submission" date="2018-07" db="EMBL/GenBank/DDBJ databases">
        <title>Genomic Encyclopedia of Type Strains, Phase IV (KMG-IV): sequencing the most valuable type-strain genomes for metagenomic binning, comparative biology and taxonomic classification.</title>
        <authorList>
            <person name="Goeker M."/>
        </authorList>
    </citation>
    <scope>NUCLEOTIDE SEQUENCE [LARGE SCALE GENOMIC DNA]</scope>
    <source>
        <strain evidence="2 3">DSM 7466</strain>
    </source>
</reference>
<proteinExistence type="predicted"/>
<dbReference type="GO" id="GO:0051536">
    <property type="term" value="F:iron-sulfur cluster binding"/>
    <property type="evidence" value="ECO:0007669"/>
    <property type="project" value="InterPro"/>
</dbReference>
<keyword evidence="3" id="KW-1185">Reference proteome</keyword>
<accession>A0A371NCH2</accession>
<dbReference type="InterPro" id="IPR006638">
    <property type="entry name" value="Elp3/MiaA/NifB-like_rSAM"/>
</dbReference>
<dbReference type="EMBL" id="QREL01000002">
    <property type="protein sequence ID" value="REE26204.1"/>
    <property type="molecule type" value="Genomic_DNA"/>
</dbReference>
<protein>
    <recommendedName>
        <fullName evidence="1">Elp3/MiaA/NifB-like radical SAM core domain-containing protein</fullName>
    </recommendedName>
</protein>
<dbReference type="AlphaFoldDB" id="A0A371NCH2"/>
<dbReference type="InterPro" id="IPR058240">
    <property type="entry name" value="rSAM_sf"/>
</dbReference>
<dbReference type="InterPro" id="IPR005909">
    <property type="entry name" value="RaSEA"/>
</dbReference>
<dbReference type="InterPro" id="IPR007197">
    <property type="entry name" value="rSAM"/>
</dbReference>